<dbReference type="AlphaFoldDB" id="A0AAE0S3X7"/>
<name>A0AAE0S3X7_9BIVA</name>
<reference evidence="1" key="1">
    <citation type="journal article" date="2021" name="Genome Biol. Evol.">
        <title>A High-Quality Reference Genome for a Parasitic Bivalve with Doubly Uniparental Inheritance (Bivalvia: Unionida).</title>
        <authorList>
            <person name="Smith C.H."/>
        </authorList>
    </citation>
    <scope>NUCLEOTIDE SEQUENCE</scope>
    <source>
        <strain evidence="1">CHS0354</strain>
    </source>
</reference>
<evidence type="ECO:0000313" key="1">
    <source>
        <dbReference type="EMBL" id="KAK3584795.1"/>
    </source>
</evidence>
<accession>A0AAE0S3X7</accession>
<evidence type="ECO:0000313" key="2">
    <source>
        <dbReference type="Proteomes" id="UP001195483"/>
    </source>
</evidence>
<keyword evidence="2" id="KW-1185">Reference proteome</keyword>
<dbReference type="Proteomes" id="UP001195483">
    <property type="component" value="Unassembled WGS sequence"/>
</dbReference>
<protein>
    <submittedName>
        <fullName evidence="1">Uncharacterized protein</fullName>
    </submittedName>
</protein>
<reference evidence="1" key="3">
    <citation type="submission" date="2023-05" db="EMBL/GenBank/DDBJ databases">
        <authorList>
            <person name="Smith C.H."/>
        </authorList>
    </citation>
    <scope>NUCLEOTIDE SEQUENCE</scope>
    <source>
        <strain evidence="1">CHS0354</strain>
        <tissue evidence="1">Mantle</tissue>
    </source>
</reference>
<comment type="caution">
    <text evidence="1">The sequence shown here is derived from an EMBL/GenBank/DDBJ whole genome shotgun (WGS) entry which is preliminary data.</text>
</comment>
<proteinExistence type="predicted"/>
<organism evidence="1 2">
    <name type="scientific">Potamilus streckersoni</name>
    <dbReference type="NCBI Taxonomy" id="2493646"/>
    <lineage>
        <taxon>Eukaryota</taxon>
        <taxon>Metazoa</taxon>
        <taxon>Spiralia</taxon>
        <taxon>Lophotrochozoa</taxon>
        <taxon>Mollusca</taxon>
        <taxon>Bivalvia</taxon>
        <taxon>Autobranchia</taxon>
        <taxon>Heteroconchia</taxon>
        <taxon>Palaeoheterodonta</taxon>
        <taxon>Unionida</taxon>
        <taxon>Unionoidea</taxon>
        <taxon>Unionidae</taxon>
        <taxon>Ambleminae</taxon>
        <taxon>Lampsilini</taxon>
        <taxon>Potamilus</taxon>
    </lineage>
</organism>
<gene>
    <name evidence="1" type="ORF">CHS0354_021256</name>
</gene>
<reference evidence="1" key="2">
    <citation type="journal article" date="2021" name="Genome Biol. Evol.">
        <title>Developing a high-quality reference genome for a parasitic bivalve with doubly uniparental inheritance (Bivalvia: Unionida).</title>
        <authorList>
            <person name="Smith C.H."/>
        </authorList>
    </citation>
    <scope>NUCLEOTIDE SEQUENCE</scope>
    <source>
        <strain evidence="1">CHS0354</strain>
        <tissue evidence="1">Mantle</tissue>
    </source>
</reference>
<dbReference type="EMBL" id="JAEAOA010001308">
    <property type="protein sequence ID" value="KAK3584795.1"/>
    <property type="molecule type" value="Genomic_DNA"/>
</dbReference>
<sequence length="165" mass="19728">MSYEFNSSRVGMNTDTTESTKGNTIRIQLFKGWYEYRYHGINKRKYHTNSTLQRGWYEYRYYGINKRKHHRNSTLQGGWYEYRYYGINQRKHHTNIILQGLVRIQILWNQQKETPYEFNTSRVGMNTDTTQSTNGNTIRIQHIKGDGMNVDTTESRKGNSIRILL</sequence>